<organism evidence="3 4">
    <name type="scientific">Bodo saltans</name>
    <name type="common">Flagellated protozoan</name>
    <dbReference type="NCBI Taxonomy" id="75058"/>
    <lineage>
        <taxon>Eukaryota</taxon>
        <taxon>Discoba</taxon>
        <taxon>Euglenozoa</taxon>
        <taxon>Kinetoplastea</taxon>
        <taxon>Metakinetoplastina</taxon>
        <taxon>Eubodonida</taxon>
        <taxon>Bodonidae</taxon>
        <taxon>Bodo</taxon>
    </lineage>
</organism>
<name>A0A0S4IHA7_BODSA</name>
<keyword evidence="4" id="KW-1185">Reference proteome</keyword>
<evidence type="ECO:0000313" key="3">
    <source>
        <dbReference type="EMBL" id="CUE62986.1"/>
    </source>
</evidence>
<sequence>HHSIRTHKAHTLTTTTTSSLSSNKMVASDTRNLLAREDDGDGEEMRDMASEEEIFSSRIPGLVEEDGDLRGGGRAQNDDEEDEEDESVGDDESTLASGEGHVYGKNSKLHPFLPHKGYAVFAVAVLLSLICYIAIPIVCLSASHQVMARRDIMASLIGKPSDWALKIVALDSLETRLKVFSLFGEGMLIPGYNASTPITLSTLSSDNSNVTTPSAVVTAVLQQINAVFLDLDHTYALLLNTPSNATAQLTSSFSIFADALQTQLTTTFVAEVVRLFSVRASSRTTLWDLHQQLFQQILPPDATTAVAQTIVLLSEAQTLCSQVPTCVASGGATLLSNLRTNATEGAFRALFVIGDLIDYINTANAQVVSADDMISVVKQWNDFLINRTEMLAMSASLFQSTIAELVRIQSLQNSFNGTTNITSAPSPTAAELSLIPVLSPVWSTSMIASVQIALSVSDNALSLLSTQVDAQIRKLLNAQVLVGAGLEMRIINSVSVFDSIYAYDFDTLPAPDQSAFTAAFNANGINQFFPVVRAAYQTLMHEAYATAYHAVAEEEQNSTGASSIDKIQIATSICTILPVAFLAYLLVGVAVRLPESPVSYFSMVGWVLATYAVFVTASSAMTMIAINQINEVISIPPSSLVANAATNNGADRASALLAQAMGVQLLVQPNTSASVINLNAANSLYAALIADSSVEIGSYTPNIGAMLTNMSTPFLATPLSAQIFRETLSSETSWVTSRASAFEGVTSVEQFDALPACNQSRILGVFNFLTDSYASLQRILDVVHLAESPLSSRIQFQPDRAAKLLACTFCGIANSRAVNPACLRPAPLGLQNHPRDVGAYIQELMYVTRSGWSLDTWNTTSASISRHVTRVQSSLTKLAQYDATEWKHQRRLLVWIAVFGALGLQLIWYVLWRAVFDSTLHANLLP</sequence>
<gene>
    <name evidence="3" type="ORF">BSAL_50100</name>
</gene>
<feature type="non-terminal residue" evidence="3">
    <location>
        <position position="1"/>
    </location>
</feature>
<dbReference type="AlphaFoldDB" id="A0A0S4IHA7"/>
<evidence type="ECO:0000256" key="1">
    <source>
        <dbReference type="SAM" id="MobiDB-lite"/>
    </source>
</evidence>
<feature type="transmembrane region" description="Helical" evidence="2">
    <location>
        <begin position="603"/>
        <end position="626"/>
    </location>
</feature>
<keyword evidence="2 3" id="KW-0812">Transmembrane</keyword>
<accession>A0A0S4IHA7</accession>
<dbReference type="Proteomes" id="UP000051952">
    <property type="component" value="Unassembled WGS sequence"/>
</dbReference>
<feature type="transmembrane region" description="Helical" evidence="2">
    <location>
        <begin position="118"/>
        <end position="140"/>
    </location>
</feature>
<feature type="transmembrane region" description="Helical" evidence="2">
    <location>
        <begin position="569"/>
        <end position="591"/>
    </location>
</feature>
<feature type="region of interest" description="Disordered" evidence="1">
    <location>
        <begin position="1"/>
        <end position="100"/>
    </location>
</feature>
<feature type="compositionally biased region" description="Basic residues" evidence="1">
    <location>
        <begin position="1"/>
        <end position="10"/>
    </location>
</feature>
<feature type="compositionally biased region" description="Low complexity" evidence="1">
    <location>
        <begin position="11"/>
        <end position="22"/>
    </location>
</feature>
<evidence type="ECO:0000256" key="2">
    <source>
        <dbReference type="SAM" id="Phobius"/>
    </source>
</evidence>
<evidence type="ECO:0000313" key="4">
    <source>
        <dbReference type="Proteomes" id="UP000051952"/>
    </source>
</evidence>
<dbReference type="EMBL" id="CYKH01000035">
    <property type="protein sequence ID" value="CUE62986.1"/>
    <property type="molecule type" value="Genomic_DNA"/>
</dbReference>
<feature type="compositionally biased region" description="Acidic residues" evidence="1">
    <location>
        <begin position="78"/>
        <end position="93"/>
    </location>
</feature>
<protein>
    <submittedName>
        <fullName evidence="3">Transmembrane protein, putative</fullName>
    </submittedName>
</protein>
<proteinExistence type="predicted"/>
<reference evidence="4" key="1">
    <citation type="submission" date="2015-09" db="EMBL/GenBank/DDBJ databases">
        <authorList>
            <consortium name="Pathogen Informatics"/>
        </authorList>
    </citation>
    <scope>NUCLEOTIDE SEQUENCE [LARGE SCALE GENOMIC DNA]</scope>
    <source>
        <strain evidence="4">Lake Konstanz</strain>
    </source>
</reference>
<dbReference type="VEuPathDB" id="TriTrypDB:BSAL_50100"/>
<keyword evidence="2" id="KW-1133">Transmembrane helix</keyword>
<keyword evidence="2" id="KW-0472">Membrane</keyword>
<feature type="transmembrane region" description="Helical" evidence="2">
    <location>
        <begin position="892"/>
        <end position="911"/>
    </location>
</feature>